<dbReference type="InterPro" id="IPR036942">
    <property type="entry name" value="Beta-barrel_TonB_sf"/>
</dbReference>
<evidence type="ECO:0000256" key="8">
    <source>
        <dbReference type="SAM" id="SignalP"/>
    </source>
</evidence>
<dbReference type="InterPro" id="IPR037066">
    <property type="entry name" value="Plug_dom_sf"/>
</dbReference>
<accession>A0A1I2HDF7</accession>
<gene>
    <name evidence="10" type="ORF">SAMN04488131_11344</name>
</gene>
<dbReference type="STRING" id="935223.SAMN04488131_11344"/>
<dbReference type="RefSeq" id="WP_244281807.1">
    <property type="nucleotide sequence ID" value="NZ_FONQ01000013.1"/>
</dbReference>
<dbReference type="CDD" id="cd01347">
    <property type="entry name" value="ligand_gated_channel"/>
    <property type="match status" value="1"/>
</dbReference>
<proteinExistence type="inferred from homology"/>
<dbReference type="SUPFAM" id="SSF56935">
    <property type="entry name" value="Porins"/>
    <property type="match status" value="1"/>
</dbReference>
<keyword evidence="3 7" id="KW-1134">Transmembrane beta strand</keyword>
<dbReference type="InterPro" id="IPR012910">
    <property type="entry name" value="Plug_dom"/>
</dbReference>
<dbReference type="Gene3D" id="2.170.130.10">
    <property type="entry name" value="TonB-dependent receptor, plug domain"/>
    <property type="match status" value="1"/>
</dbReference>
<keyword evidence="4 7" id="KW-0812">Transmembrane</keyword>
<evidence type="ECO:0000256" key="1">
    <source>
        <dbReference type="ARBA" id="ARBA00004571"/>
    </source>
</evidence>
<dbReference type="PANTHER" id="PTHR30069">
    <property type="entry name" value="TONB-DEPENDENT OUTER MEMBRANE RECEPTOR"/>
    <property type="match status" value="1"/>
</dbReference>
<name>A0A1I2HDF7_9FLAO</name>
<keyword evidence="6 7" id="KW-0998">Cell outer membrane</keyword>
<dbReference type="Pfam" id="PF07715">
    <property type="entry name" value="Plug"/>
    <property type="match status" value="1"/>
</dbReference>
<evidence type="ECO:0000256" key="3">
    <source>
        <dbReference type="ARBA" id="ARBA00022452"/>
    </source>
</evidence>
<keyword evidence="8" id="KW-0732">Signal</keyword>
<dbReference type="PROSITE" id="PS52016">
    <property type="entry name" value="TONB_DEPENDENT_REC_3"/>
    <property type="match status" value="1"/>
</dbReference>
<sequence>MNKKIVRISTLFVLMTTCAFAQQNQTITSEDELKEVVVSDSKFALAKEKSGKVITKITAEDLKNKAGQSLANILSSVAGLEINGNQSVAGKNLGYYIRGGKNNQVLILIDGIPVNDASGISFEYDLRLLPVEQVESVEIMKGAASTLYGSGAATGVINITLKKSGKKSIEGNAYVNVGTNNTSNTDKTSSQNYNQGFSVNGNANKVNYFVSLNSAEISGMSQIAPVNPSDNYEEDRFSRINYLAKLGYKVTEKLTLDFFGNYDKIGSDYDASFDNTGTNDTDLNSTESEQFRFGFLPKYKYSKGEFVMNSSFNKIVRTYNDFDFYSNTPGFSEYESRSVNVDGYNKYEFSESFFLVAGAQYQFHDMNSITPFGGILKEATKFNMIDPYVTGVFTTDFGLNLNAGARLNIHSQYGNQLVYSVNPSYDFKSIPLKILASYSTAFVTPSLYQLYSEYGNSNLTPEKNRTLEAGFETLLSNKKIKLNTVAFYREQTNFIGFYFNPVTFDSNYINIDGLNKAKGVEIEASFALSEKIHWNSNYTFTQVDSALDRLIPKHKVNSALDFQINNRLFLNLDYQYVDSRNDAFFDGNSFATTKIVLGSYQLINSSVRYELVKNRLSVFGAVSNMLNADFIENVGYNTLGRNFKLGMNIKL</sequence>
<dbReference type="Proteomes" id="UP000198596">
    <property type="component" value="Unassembled WGS sequence"/>
</dbReference>
<evidence type="ECO:0000256" key="4">
    <source>
        <dbReference type="ARBA" id="ARBA00022692"/>
    </source>
</evidence>
<dbReference type="EMBL" id="FONQ01000013">
    <property type="protein sequence ID" value="SFF26776.1"/>
    <property type="molecule type" value="Genomic_DNA"/>
</dbReference>
<dbReference type="InterPro" id="IPR039426">
    <property type="entry name" value="TonB-dep_rcpt-like"/>
</dbReference>
<dbReference type="GO" id="GO:0009279">
    <property type="term" value="C:cell outer membrane"/>
    <property type="evidence" value="ECO:0007669"/>
    <property type="project" value="UniProtKB-SubCell"/>
</dbReference>
<comment type="subcellular location">
    <subcellularLocation>
        <location evidence="1 7">Cell outer membrane</location>
        <topology evidence="1 7">Multi-pass membrane protein</topology>
    </subcellularLocation>
</comment>
<dbReference type="PANTHER" id="PTHR30069:SF50">
    <property type="entry name" value="TONB-DEPENDENT RECEPTOR HI_1217-RELATED"/>
    <property type="match status" value="1"/>
</dbReference>
<dbReference type="GO" id="GO:0044718">
    <property type="term" value="P:siderophore transmembrane transport"/>
    <property type="evidence" value="ECO:0007669"/>
    <property type="project" value="TreeGrafter"/>
</dbReference>
<keyword evidence="2 7" id="KW-0813">Transport</keyword>
<feature type="domain" description="TonB-dependent receptor plug" evidence="9">
    <location>
        <begin position="48"/>
        <end position="156"/>
    </location>
</feature>
<dbReference type="Gene3D" id="2.40.170.20">
    <property type="entry name" value="TonB-dependent receptor, beta-barrel domain"/>
    <property type="match status" value="1"/>
</dbReference>
<comment type="similarity">
    <text evidence="7">Belongs to the TonB-dependent receptor family.</text>
</comment>
<evidence type="ECO:0000256" key="5">
    <source>
        <dbReference type="ARBA" id="ARBA00023136"/>
    </source>
</evidence>
<dbReference type="AlphaFoldDB" id="A0A1I2HDF7"/>
<evidence type="ECO:0000256" key="7">
    <source>
        <dbReference type="PROSITE-ProRule" id="PRU01360"/>
    </source>
</evidence>
<feature type="signal peptide" evidence="8">
    <location>
        <begin position="1"/>
        <end position="21"/>
    </location>
</feature>
<keyword evidence="11" id="KW-1185">Reference proteome</keyword>
<organism evidence="10 11">
    <name type="scientific">Flavobacterium xueshanense</name>
    <dbReference type="NCBI Taxonomy" id="935223"/>
    <lineage>
        <taxon>Bacteria</taxon>
        <taxon>Pseudomonadati</taxon>
        <taxon>Bacteroidota</taxon>
        <taxon>Flavobacteriia</taxon>
        <taxon>Flavobacteriales</taxon>
        <taxon>Flavobacteriaceae</taxon>
        <taxon>Flavobacterium</taxon>
    </lineage>
</organism>
<reference evidence="11" key="1">
    <citation type="submission" date="2016-10" db="EMBL/GenBank/DDBJ databases">
        <authorList>
            <person name="Varghese N."/>
            <person name="Submissions S."/>
        </authorList>
    </citation>
    <scope>NUCLEOTIDE SEQUENCE [LARGE SCALE GENOMIC DNA]</scope>
    <source>
        <strain evidence="11">CGMCC 1.9227</strain>
    </source>
</reference>
<evidence type="ECO:0000313" key="10">
    <source>
        <dbReference type="EMBL" id="SFF26776.1"/>
    </source>
</evidence>
<keyword evidence="5 7" id="KW-0472">Membrane</keyword>
<feature type="chain" id="PRO_5011555120" evidence="8">
    <location>
        <begin position="22"/>
        <end position="651"/>
    </location>
</feature>
<evidence type="ECO:0000256" key="2">
    <source>
        <dbReference type="ARBA" id="ARBA00022448"/>
    </source>
</evidence>
<evidence type="ECO:0000259" key="9">
    <source>
        <dbReference type="Pfam" id="PF07715"/>
    </source>
</evidence>
<evidence type="ECO:0000313" key="11">
    <source>
        <dbReference type="Proteomes" id="UP000198596"/>
    </source>
</evidence>
<evidence type="ECO:0000256" key="6">
    <source>
        <dbReference type="ARBA" id="ARBA00023237"/>
    </source>
</evidence>
<protein>
    <submittedName>
        <fullName evidence="10">Vitamin B12 transporter</fullName>
    </submittedName>
</protein>
<dbReference type="GO" id="GO:0015344">
    <property type="term" value="F:siderophore uptake transmembrane transporter activity"/>
    <property type="evidence" value="ECO:0007669"/>
    <property type="project" value="TreeGrafter"/>
</dbReference>